<dbReference type="PANTHER" id="PTHR22603">
    <property type="entry name" value="CHOLINE/ETHANOALAMINE KINASE"/>
    <property type="match status" value="1"/>
</dbReference>
<dbReference type="InterPro" id="IPR011009">
    <property type="entry name" value="Kinase-like_dom_sf"/>
</dbReference>
<dbReference type="Proteomes" id="UP000730481">
    <property type="component" value="Unassembled WGS sequence"/>
</dbReference>
<sequence>MITLKALGVSLPRDKVPTNHIAREIIVTFFTKEWPHQDSGSLTVTFNTSFTNPSCVVTRPQPSNCDAVEPLKLFIKFQHPDHHTIAALEHLAPTKTEEALLTYEYGRSGFGAQVYGLFQTKDGTIGRIGEFLDARHLEPTDVEHETIRADIAKSLATFHTLRVPLPKKPVSQYYDAIHNGLHTYHKSDRLKIFAKENGMDISDLVDYDFILRCQKVTSQLQSINAEAGWCIHDVQFMNVLVENRPKHGECQVRLIDFELVFWNYRAFDIGAHFMHKMFKWFDPVDKIAPCRPYLDEEKQHFCDVYARRWSERTGEACTGAQVFQEAELAYMLAIAFDIHNMLWFMDARIDDQGALAMVPAMNQLLKNFKDQYIKLELEDILIK</sequence>
<keyword evidence="2" id="KW-0418">Kinase</keyword>
<gene>
    <name evidence="2" type="ORF">FBEOM_12771</name>
</gene>
<organism evidence="2 3">
    <name type="scientific">Fusarium beomiforme</name>
    <dbReference type="NCBI Taxonomy" id="44412"/>
    <lineage>
        <taxon>Eukaryota</taxon>
        <taxon>Fungi</taxon>
        <taxon>Dikarya</taxon>
        <taxon>Ascomycota</taxon>
        <taxon>Pezizomycotina</taxon>
        <taxon>Sordariomycetes</taxon>
        <taxon>Hypocreomycetidae</taxon>
        <taxon>Hypocreales</taxon>
        <taxon>Nectriaceae</taxon>
        <taxon>Fusarium</taxon>
        <taxon>Fusarium burgessii species complex</taxon>
    </lineage>
</organism>
<dbReference type="Pfam" id="PF01633">
    <property type="entry name" value="Choline_kinase"/>
    <property type="match status" value="1"/>
</dbReference>
<evidence type="ECO:0000256" key="1">
    <source>
        <dbReference type="ARBA" id="ARBA00038211"/>
    </source>
</evidence>
<evidence type="ECO:0000313" key="2">
    <source>
        <dbReference type="EMBL" id="KAF4333415.1"/>
    </source>
</evidence>
<dbReference type="Gene3D" id="3.90.1200.10">
    <property type="match status" value="1"/>
</dbReference>
<comment type="similarity">
    <text evidence="1">Belongs to the choline/ethanolamine kinase family.</text>
</comment>
<dbReference type="Gene3D" id="3.30.200.20">
    <property type="entry name" value="Phosphorylase Kinase, domain 1"/>
    <property type="match status" value="1"/>
</dbReference>
<keyword evidence="2" id="KW-0808">Transferase</keyword>
<dbReference type="PANTHER" id="PTHR22603:SF93">
    <property type="entry name" value="RE24176P"/>
    <property type="match status" value="1"/>
</dbReference>
<dbReference type="EMBL" id="PVQB02000846">
    <property type="protein sequence ID" value="KAF4333415.1"/>
    <property type="molecule type" value="Genomic_DNA"/>
</dbReference>
<comment type="caution">
    <text evidence="2">The sequence shown here is derived from an EMBL/GenBank/DDBJ whole genome shotgun (WGS) entry which is preliminary data.</text>
</comment>
<dbReference type="GO" id="GO:0004103">
    <property type="term" value="F:choline kinase activity"/>
    <property type="evidence" value="ECO:0007669"/>
    <property type="project" value="TreeGrafter"/>
</dbReference>
<dbReference type="GO" id="GO:0005737">
    <property type="term" value="C:cytoplasm"/>
    <property type="evidence" value="ECO:0007669"/>
    <property type="project" value="TreeGrafter"/>
</dbReference>
<dbReference type="GO" id="GO:0004305">
    <property type="term" value="F:ethanolamine kinase activity"/>
    <property type="evidence" value="ECO:0007669"/>
    <property type="project" value="TreeGrafter"/>
</dbReference>
<name>A0A9P5DS66_9HYPO</name>
<proteinExistence type="inferred from homology"/>
<accession>A0A9P5DS66</accession>
<reference evidence="2" key="1">
    <citation type="journal article" date="2017" name="Mycologia">
        <title>Fusarium algeriense, sp. nov., a novel toxigenic crown rot pathogen of durum wheat from Algeria is nested in the Fusarium burgessii species complex.</title>
        <authorList>
            <person name="Laraba I."/>
            <person name="Keddad A."/>
            <person name="Boureghda H."/>
            <person name="Abdallah N."/>
            <person name="Vaughan M.M."/>
            <person name="Proctor R.H."/>
            <person name="Busman M."/>
            <person name="O'Donnell K."/>
        </authorList>
    </citation>
    <scope>NUCLEOTIDE SEQUENCE</scope>
    <source>
        <strain evidence="2">NRRL 25174</strain>
    </source>
</reference>
<keyword evidence="3" id="KW-1185">Reference proteome</keyword>
<dbReference type="GO" id="GO:0006646">
    <property type="term" value="P:phosphatidylethanolamine biosynthetic process"/>
    <property type="evidence" value="ECO:0007669"/>
    <property type="project" value="TreeGrafter"/>
</dbReference>
<evidence type="ECO:0000313" key="3">
    <source>
        <dbReference type="Proteomes" id="UP000730481"/>
    </source>
</evidence>
<dbReference type="OrthoDB" id="3649325at2759"/>
<protein>
    <submittedName>
        <fullName evidence="2">Choline ethanolamine kinase</fullName>
    </submittedName>
</protein>
<dbReference type="AlphaFoldDB" id="A0A9P5DS66"/>
<dbReference type="SUPFAM" id="SSF56112">
    <property type="entry name" value="Protein kinase-like (PK-like)"/>
    <property type="match status" value="1"/>
</dbReference>
<reference evidence="2" key="2">
    <citation type="submission" date="2020-02" db="EMBL/GenBank/DDBJ databases">
        <title>Identification and distribution of gene clusters putatively required for synthesis of sphingolipid metabolism inhibitors in phylogenetically diverse species of the filamentous fungus Fusarium.</title>
        <authorList>
            <person name="Kim H.-S."/>
            <person name="Busman M."/>
            <person name="Brown D.W."/>
            <person name="Divon H."/>
            <person name="Uhlig S."/>
            <person name="Proctor R.H."/>
        </authorList>
    </citation>
    <scope>NUCLEOTIDE SEQUENCE</scope>
    <source>
        <strain evidence="2">NRRL 25174</strain>
    </source>
</reference>